<keyword evidence="2" id="KW-1185">Reference proteome</keyword>
<protein>
    <submittedName>
        <fullName evidence="1">Uncharacterized protein</fullName>
    </submittedName>
</protein>
<reference evidence="1" key="1">
    <citation type="submission" date="2012-09" db="EMBL/GenBank/DDBJ databases">
        <authorList>
            <person name="Harkins D.M."/>
            <person name="Durkin A.S."/>
            <person name="Brinkac L.M."/>
            <person name="Selengut J.D."/>
            <person name="Sanka R."/>
            <person name="DePew J."/>
            <person name="Purushe J."/>
            <person name="Picardeau M."/>
            <person name="Werts C."/>
            <person name="Goarant C."/>
            <person name="Vinetz J.M."/>
            <person name="Sutton G.G."/>
            <person name="Nelson W.C."/>
            <person name="Fouts D.E."/>
        </authorList>
    </citation>
    <scope>NUCLEOTIDE SEQUENCE [LARGE SCALE GENOMIC DNA]</scope>
    <source>
        <strain evidence="1">200801926</strain>
    </source>
</reference>
<comment type="caution">
    <text evidence="1">The sequence shown here is derived from an EMBL/GenBank/DDBJ whole genome shotgun (WGS) entry which is preliminary data.</text>
</comment>
<name>A0ABP2S8I5_LEPBO</name>
<accession>A0ABP2S8I5</accession>
<dbReference type="Proteomes" id="UP000002837">
    <property type="component" value="Unassembled WGS sequence"/>
</dbReference>
<sequence length="91" mass="10629">MAFFSRELKFHSIEFVHEFQFAKRESGKIGKEFILANFRYTKPYSFGFEHSISLLTVLNSSSKKILPLRAPCISNSIRFDRVSKVLPRWLG</sequence>
<evidence type="ECO:0000313" key="2">
    <source>
        <dbReference type="Proteomes" id="UP000002837"/>
    </source>
</evidence>
<proteinExistence type="predicted"/>
<dbReference type="RefSeq" id="WP_002757855.1">
    <property type="nucleotide sequence ID" value="NZ_AKWJ02000012.1"/>
</dbReference>
<dbReference type="EMBL" id="AKWJ02000012">
    <property type="protein sequence ID" value="EKP15401.1"/>
    <property type="molecule type" value="Genomic_DNA"/>
</dbReference>
<evidence type="ECO:0000313" key="1">
    <source>
        <dbReference type="EMBL" id="EKP15401.1"/>
    </source>
</evidence>
<gene>
    <name evidence="1" type="ORF">LEP1GSC128_2160</name>
</gene>
<organism evidence="1 2">
    <name type="scientific">Leptospira borgpetersenii str. 200801926</name>
    <dbReference type="NCBI Taxonomy" id="1193009"/>
    <lineage>
        <taxon>Bacteria</taxon>
        <taxon>Pseudomonadati</taxon>
        <taxon>Spirochaetota</taxon>
        <taxon>Spirochaetia</taxon>
        <taxon>Leptospirales</taxon>
        <taxon>Leptospiraceae</taxon>
        <taxon>Leptospira</taxon>
    </lineage>
</organism>